<keyword evidence="4" id="KW-1185">Reference proteome</keyword>
<feature type="domain" description="Myb-like" evidence="1">
    <location>
        <begin position="5"/>
        <end position="46"/>
    </location>
</feature>
<dbReference type="InterPro" id="IPR001005">
    <property type="entry name" value="SANT/Myb"/>
</dbReference>
<evidence type="ECO:0000259" key="2">
    <source>
        <dbReference type="PROSITE" id="PS51294"/>
    </source>
</evidence>
<feature type="domain" description="HTH myb-type" evidence="2">
    <location>
        <begin position="1"/>
        <end position="50"/>
    </location>
</feature>
<dbReference type="InterPro" id="IPR009057">
    <property type="entry name" value="Homeodomain-like_sf"/>
</dbReference>
<protein>
    <submittedName>
        <fullName evidence="3">Uncharacterized protein</fullName>
    </submittedName>
</protein>
<dbReference type="CDD" id="cd00167">
    <property type="entry name" value="SANT"/>
    <property type="match status" value="1"/>
</dbReference>
<dbReference type="GeneID" id="19150017"/>
<name>W6XI34_COCC2</name>
<dbReference type="SUPFAM" id="SSF46689">
    <property type="entry name" value="Homeodomain-like"/>
    <property type="match status" value="1"/>
</dbReference>
<dbReference type="PROSITE" id="PS50090">
    <property type="entry name" value="MYB_LIKE"/>
    <property type="match status" value="1"/>
</dbReference>
<feature type="non-terminal residue" evidence="3">
    <location>
        <position position="1"/>
    </location>
</feature>
<organism evidence="3 4">
    <name type="scientific">Cochliobolus carbonum (strain 26-R-13)</name>
    <name type="common">Maize leaf spot fungus</name>
    <name type="synonym">Bipolaris zeicola</name>
    <dbReference type="NCBI Taxonomy" id="930089"/>
    <lineage>
        <taxon>Eukaryota</taxon>
        <taxon>Fungi</taxon>
        <taxon>Dikarya</taxon>
        <taxon>Ascomycota</taxon>
        <taxon>Pezizomycotina</taxon>
        <taxon>Dothideomycetes</taxon>
        <taxon>Pleosporomycetidae</taxon>
        <taxon>Pleosporales</taxon>
        <taxon>Pleosporineae</taxon>
        <taxon>Pleosporaceae</taxon>
        <taxon>Bipolaris</taxon>
    </lineage>
</organism>
<dbReference type="eggNOG" id="ENOG502S0D9">
    <property type="taxonomic scope" value="Eukaryota"/>
</dbReference>
<gene>
    <name evidence="3" type="ORF">COCCADRAFT_51376</name>
</gene>
<reference evidence="3 4" key="1">
    <citation type="journal article" date="2013" name="PLoS Genet.">
        <title>Comparative genome structure, secondary metabolite, and effector coding capacity across Cochliobolus pathogens.</title>
        <authorList>
            <person name="Condon B.J."/>
            <person name="Leng Y."/>
            <person name="Wu D."/>
            <person name="Bushley K.E."/>
            <person name="Ohm R.A."/>
            <person name="Otillar R."/>
            <person name="Martin J."/>
            <person name="Schackwitz W."/>
            <person name="Grimwood J."/>
            <person name="MohdZainudin N."/>
            <person name="Xue C."/>
            <person name="Wang R."/>
            <person name="Manning V.A."/>
            <person name="Dhillon B."/>
            <person name="Tu Z.J."/>
            <person name="Steffenson B.J."/>
            <person name="Salamov A."/>
            <person name="Sun H."/>
            <person name="Lowry S."/>
            <person name="LaButti K."/>
            <person name="Han J."/>
            <person name="Copeland A."/>
            <person name="Lindquist E."/>
            <person name="Barry K."/>
            <person name="Schmutz J."/>
            <person name="Baker S.E."/>
            <person name="Ciuffetti L.M."/>
            <person name="Grigoriev I.V."/>
            <person name="Zhong S."/>
            <person name="Turgeon B.G."/>
        </authorList>
    </citation>
    <scope>NUCLEOTIDE SEQUENCE [LARGE SCALE GENOMIC DNA]</scope>
    <source>
        <strain evidence="3 4">26-R-13</strain>
    </source>
</reference>
<accession>W6XI34</accession>
<dbReference type="AlphaFoldDB" id="W6XI34"/>
<feature type="non-terminal residue" evidence="3">
    <location>
        <position position="106"/>
    </location>
</feature>
<dbReference type="InterPro" id="IPR017930">
    <property type="entry name" value="Myb_dom"/>
</dbReference>
<evidence type="ECO:0000313" key="4">
    <source>
        <dbReference type="Proteomes" id="UP000053841"/>
    </source>
</evidence>
<dbReference type="KEGG" id="bze:COCCADRAFT_51376"/>
<sequence>KPLLWTKEDDKLVIELRGSNMKWHEIAKRIPGRTDLACRLRYQNYLEKAHSYGEEVRDKLARLYTSQSLKLWHEIGVMVGIPANAAEELHWELGQQGIKERANKPI</sequence>
<dbReference type="Proteomes" id="UP000053841">
    <property type="component" value="Unassembled WGS sequence"/>
</dbReference>
<dbReference type="OrthoDB" id="2350934at2759"/>
<dbReference type="EMBL" id="KI965178">
    <property type="protein sequence ID" value="EUC26727.1"/>
    <property type="molecule type" value="Genomic_DNA"/>
</dbReference>
<evidence type="ECO:0000259" key="1">
    <source>
        <dbReference type="PROSITE" id="PS50090"/>
    </source>
</evidence>
<dbReference type="Pfam" id="PF00249">
    <property type="entry name" value="Myb_DNA-binding"/>
    <property type="match status" value="1"/>
</dbReference>
<dbReference type="RefSeq" id="XP_007718969.1">
    <property type="nucleotide sequence ID" value="XM_007720779.1"/>
</dbReference>
<proteinExistence type="predicted"/>
<dbReference type="SMART" id="SM00717">
    <property type="entry name" value="SANT"/>
    <property type="match status" value="1"/>
</dbReference>
<dbReference type="Gene3D" id="1.10.10.60">
    <property type="entry name" value="Homeodomain-like"/>
    <property type="match status" value="1"/>
</dbReference>
<dbReference type="HOGENOM" id="CLU_2229425_0_0_1"/>
<evidence type="ECO:0000313" key="3">
    <source>
        <dbReference type="EMBL" id="EUC26727.1"/>
    </source>
</evidence>
<dbReference type="PROSITE" id="PS51294">
    <property type="entry name" value="HTH_MYB"/>
    <property type="match status" value="1"/>
</dbReference>